<dbReference type="EMBL" id="JAEHOC010000004">
    <property type="protein sequence ID" value="KAG2442936.1"/>
    <property type="molecule type" value="Genomic_DNA"/>
</dbReference>
<dbReference type="InterPro" id="IPR013078">
    <property type="entry name" value="His_Pase_superF_clade-1"/>
</dbReference>
<feature type="site" description="Transition state stabilizer" evidence="3">
    <location>
        <position position="237"/>
    </location>
</feature>
<evidence type="ECO:0000313" key="5">
    <source>
        <dbReference type="EMBL" id="KAG2442936.1"/>
    </source>
</evidence>
<dbReference type="Proteomes" id="UP000650467">
    <property type="component" value="Unassembled WGS sequence"/>
</dbReference>
<evidence type="ECO:0000256" key="2">
    <source>
        <dbReference type="PIRSR" id="PIRSR613078-2"/>
    </source>
</evidence>
<dbReference type="InterPro" id="IPR051710">
    <property type="entry name" value="Phosphatase_SH3-domain"/>
</dbReference>
<accession>A0A835TF37</accession>
<protein>
    <submittedName>
        <fullName evidence="5">Uncharacterized protein</fullName>
    </submittedName>
</protein>
<evidence type="ECO:0000256" key="3">
    <source>
        <dbReference type="PIRSR" id="PIRSR613078-3"/>
    </source>
</evidence>
<dbReference type="PANTHER" id="PTHR16469">
    <property type="entry name" value="UBIQUITIN-ASSOCIATED AND SH3 DOMAIN-CONTAINING BA-RELATED"/>
    <property type="match status" value="1"/>
</dbReference>
<feature type="region of interest" description="Disordered" evidence="4">
    <location>
        <begin position="266"/>
        <end position="287"/>
    </location>
</feature>
<feature type="region of interest" description="Disordered" evidence="4">
    <location>
        <begin position="29"/>
        <end position="50"/>
    </location>
</feature>
<organism evidence="5 6">
    <name type="scientific">Chlamydomonas incerta</name>
    <dbReference type="NCBI Taxonomy" id="51695"/>
    <lineage>
        <taxon>Eukaryota</taxon>
        <taxon>Viridiplantae</taxon>
        <taxon>Chlorophyta</taxon>
        <taxon>core chlorophytes</taxon>
        <taxon>Chlorophyceae</taxon>
        <taxon>CS clade</taxon>
        <taxon>Chlamydomonadales</taxon>
        <taxon>Chlamydomonadaceae</taxon>
        <taxon>Chlamydomonas</taxon>
    </lineage>
</organism>
<evidence type="ECO:0000256" key="4">
    <source>
        <dbReference type="SAM" id="MobiDB-lite"/>
    </source>
</evidence>
<dbReference type="OrthoDB" id="414418at2759"/>
<feature type="active site" description="Tele-phosphohistidine intermediate" evidence="1">
    <location>
        <position position="61"/>
    </location>
</feature>
<dbReference type="CDD" id="cd07067">
    <property type="entry name" value="HP_PGM_like"/>
    <property type="match status" value="1"/>
</dbReference>
<feature type="active site" description="Proton donor/acceptor" evidence="1">
    <location>
        <position position="141"/>
    </location>
</feature>
<proteinExistence type="predicted"/>
<dbReference type="InterPro" id="IPR029033">
    <property type="entry name" value="His_PPase_superfam"/>
</dbReference>
<dbReference type="SMART" id="SM00855">
    <property type="entry name" value="PGAM"/>
    <property type="match status" value="1"/>
</dbReference>
<reference evidence="5" key="1">
    <citation type="journal article" date="2020" name="bioRxiv">
        <title>Comparative genomics of Chlamydomonas.</title>
        <authorList>
            <person name="Craig R.J."/>
            <person name="Hasan A.R."/>
            <person name="Ness R.W."/>
            <person name="Keightley P.D."/>
        </authorList>
    </citation>
    <scope>NUCLEOTIDE SEQUENCE</scope>
    <source>
        <strain evidence="5">SAG 7.73</strain>
    </source>
</reference>
<name>A0A835TF37_CHLIN</name>
<feature type="compositionally biased region" description="Polar residues" evidence="4">
    <location>
        <begin position="34"/>
        <end position="45"/>
    </location>
</feature>
<sequence>MALFRFCCPCLDSEDGVVSPSAVLEPLVTGTGGSRTLTKGENSSDVGPADSAEQSVYVLRHGHRQDEESDCWHVRASRPWDPPLSAKGRQQAREAGQLFKGKNIDYVLTSPFLRCLQTSAEIVDELGLAQGRWLVVWPMCELCDPRLLLAGRDDVKPVLGKRPIREWMWDGQTLDEAVAGMLAPELAHSGVGIRPEMWSDNPPSYPEKLDAALKRYEKQIKAICKDFAGRNVLVVTHGEALRAAVNLHDTRASVYEVKHTGYVPLHRERKPAPQGSSSNGKPGAWGPWSMVCTSGQTGVMWSYA</sequence>
<dbReference type="Gene3D" id="3.40.50.1240">
    <property type="entry name" value="Phosphoglycerate mutase-like"/>
    <property type="match status" value="1"/>
</dbReference>
<dbReference type="Pfam" id="PF00300">
    <property type="entry name" value="His_Phos_1"/>
    <property type="match status" value="2"/>
</dbReference>
<gene>
    <name evidence="5" type="ORF">HXX76_003012</name>
</gene>
<feature type="binding site" evidence="2">
    <location>
        <position position="114"/>
    </location>
    <ligand>
        <name>substrate</name>
    </ligand>
</feature>
<dbReference type="PANTHER" id="PTHR16469:SF27">
    <property type="entry name" value="UBIQUITIN-ASSOCIATED AND SH3 DOMAIN-CONTAINING BA-RELATED"/>
    <property type="match status" value="1"/>
</dbReference>
<dbReference type="SUPFAM" id="SSF53254">
    <property type="entry name" value="Phosphoglycerate mutase-like"/>
    <property type="match status" value="1"/>
</dbReference>
<dbReference type="AlphaFoldDB" id="A0A835TF37"/>
<comment type="caution">
    <text evidence="5">The sequence shown here is derived from an EMBL/GenBank/DDBJ whole genome shotgun (WGS) entry which is preliminary data.</text>
</comment>
<evidence type="ECO:0000256" key="1">
    <source>
        <dbReference type="PIRSR" id="PIRSR613078-1"/>
    </source>
</evidence>
<evidence type="ECO:0000313" key="6">
    <source>
        <dbReference type="Proteomes" id="UP000650467"/>
    </source>
</evidence>
<keyword evidence="6" id="KW-1185">Reference proteome</keyword>